<keyword evidence="5 6" id="KW-0472">Membrane</keyword>
<organism evidence="7 8">
    <name type="scientific">Rhodonia placenta</name>
    <dbReference type="NCBI Taxonomy" id="104341"/>
    <lineage>
        <taxon>Eukaryota</taxon>
        <taxon>Fungi</taxon>
        <taxon>Dikarya</taxon>
        <taxon>Basidiomycota</taxon>
        <taxon>Agaricomycotina</taxon>
        <taxon>Agaricomycetes</taxon>
        <taxon>Polyporales</taxon>
        <taxon>Adustoporiaceae</taxon>
        <taxon>Rhodonia</taxon>
    </lineage>
</organism>
<keyword evidence="4 6" id="KW-1133">Transmembrane helix</keyword>
<dbReference type="EMBL" id="JADOXO010000005">
    <property type="protein sequence ID" value="KAF9821273.1"/>
    <property type="molecule type" value="Genomic_DNA"/>
</dbReference>
<evidence type="ECO:0000256" key="4">
    <source>
        <dbReference type="ARBA" id="ARBA00022989"/>
    </source>
</evidence>
<gene>
    <name evidence="7" type="ORF">IEO21_00881</name>
</gene>
<evidence type="ECO:0000256" key="3">
    <source>
        <dbReference type="ARBA" id="ARBA00022692"/>
    </source>
</evidence>
<dbReference type="GO" id="GO:0022857">
    <property type="term" value="F:transmembrane transporter activity"/>
    <property type="evidence" value="ECO:0007669"/>
    <property type="project" value="TreeGrafter"/>
</dbReference>
<dbReference type="SUPFAM" id="SSF103473">
    <property type="entry name" value="MFS general substrate transporter"/>
    <property type="match status" value="1"/>
</dbReference>
<keyword evidence="3 6" id="KW-0812">Transmembrane</keyword>
<sequence>MFGIVGFIIAVSTMNTAARYVSLFLMAQSYAAFITFLTWISNSIPRPPAKRAVALAFINAFSQLGNIAGSYVWPSNWGPTYRYSYAICIATNGFCIIVCYIFKRHLEHMNRKFEREEEEEGRPKGFRYIS</sequence>
<comment type="caution">
    <text evidence="7">The sequence shown here is derived from an EMBL/GenBank/DDBJ whole genome shotgun (WGS) entry which is preliminary data.</text>
</comment>
<accession>A0A8H7U734</accession>
<dbReference type="AlphaFoldDB" id="A0A8H7U734"/>
<evidence type="ECO:0000256" key="5">
    <source>
        <dbReference type="ARBA" id="ARBA00023136"/>
    </source>
</evidence>
<keyword evidence="2" id="KW-0813">Transport</keyword>
<evidence type="ECO:0000256" key="6">
    <source>
        <dbReference type="SAM" id="Phobius"/>
    </source>
</evidence>
<evidence type="ECO:0008006" key="9">
    <source>
        <dbReference type="Google" id="ProtNLM"/>
    </source>
</evidence>
<dbReference type="Proteomes" id="UP000639403">
    <property type="component" value="Unassembled WGS sequence"/>
</dbReference>
<comment type="subcellular location">
    <subcellularLocation>
        <location evidence="1">Membrane</location>
        <topology evidence="1">Multi-pass membrane protein</topology>
    </subcellularLocation>
</comment>
<evidence type="ECO:0000256" key="2">
    <source>
        <dbReference type="ARBA" id="ARBA00022448"/>
    </source>
</evidence>
<dbReference type="PANTHER" id="PTHR43791">
    <property type="entry name" value="PERMEASE-RELATED"/>
    <property type="match status" value="1"/>
</dbReference>
<dbReference type="InterPro" id="IPR036259">
    <property type="entry name" value="MFS_trans_sf"/>
</dbReference>
<evidence type="ECO:0000313" key="7">
    <source>
        <dbReference type="EMBL" id="KAF9821273.1"/>
    </source>
</evidence>
<evidence type="ECO:0000313" key="8">
    <source>
        <dbReference type="Proteomes" id="UP000639403"/>
    </source>
</evidence>
<reference evidence="7" key="2">
    <citation type="journal article" name="Front. Microbiol.">
        <title>Degradative Capacity of Two Strains of Rhodonia placenta: From Phenotype to Genotype.</title>
        <authorList>
            <person name="Kolle M."/>
            <person name="Horta M.A.C."/>
            <person name="Nowrousian M."/>
            <person name="Ohm R.A."/>
            <person name="Benz J.P."/>
            <person name="Pilgard A."/>
        </authorList>
    </citation>
    <scope>NUCLEOTIDE SEQUENCE</scope>
    <source>
        <strain evidence="7">FPRL280</strain>
    </source>
</reference>
<feature type="transmembrane region" description="Helical" evidence="6">
    <location>
        <begin position="83"/>
        <end position="102"/>
    </location>
</feature>
<protein>
    <recommendedName>
        <fullName evidence="9">Major facilitator superfamily (MFS) profile domain-containing protein</fullName>
    </recommendedName>
</protein>
<evidence type="ECO:0000256" key="1">
    <source>
        <dbReference type="ARBA" id="ARBA00004141"/>
    </source>
</evidence>
<dbReference type="PANTHER" id="PTHR43791:SF6">
    <property type="entry name" value="TRANSPORTER, PUTATIVE (AFU_ORTHOLOGUE AFUA_1G16690)-RELATED"/>
    <property type="match status" value="1"/>
</dbReference>
<feature type="transmembrane region" description="Helical" evidence="6">
    <location>
        <begin position="20"/>
        <end position="40"/>
    </location>
</feature>
<dbReference type="GO" id="GO:0016020">
    <property type="term" value="C:membrane"/>
    <property type="evidence" value="ECO:0007669"/>
    <property type="project" value="UniProtKB-SubCell"/>
</dbReference>
<reference evidence="7" key="1">
    <citation type="submission" date="2020-11" db="EMBL/GenBank/DDBJ databases">
        <authorList>
            <person name="Koelle M."/>
            <person name="Horta M.A.C."/>
            <person name="Nowrousian M."/>
            <person name="Ohm R.A."/>
            <person name="Benz P."/>
            <person name="Pilgard A."/>
        </authorList>
    </citation>
    <scope>NUCLEOTIDE SEQUENCE</scope>
    <source>
        <strain evidence="7">FPRL280</strain>
    </source>
</reference>
<proteinExistence type="predicted"/>
<dbReference type="Gene3D" id="1.20.1250.20">
    <property type="entry name" value="MFS general substrate transporter like domains"/>
    <property type="match status" value="1"/>
</dbReference>
<name>A0A8H7U734_9APHY</name>